<dbReference type="InterPro" id="IPR039426">
    <property type="entry name" value="TonB-dep_rcpt-like"/>
</dbReference>
<dbReference type="AlphaFoldDB" id="A0A9D1GE86"/>
<dbReference type="SUPFAM" id="SSF56935">
    <property type="entry name" value="Porins"/>
    <property type="match status" value="1"/>
</dbReference>
<comment type="caution">
    <text evidence="10">The sequence shown here is derived from an EMBL/GenBank/DDBJ whole genome shotgun (WGS) entry which is preliminary data.</text>
</comment>
<dbReference type="GO" id="GO:0009279">
    <property type="term" value="C:cell outer membrane"/>
    <property type="evidence" value="ECO:0007669"/>
    <property type="project" value="UniProtKB-SubCell"/>
</dbReference>
<protein>
    <submittedName>
        <fullName evidence="10">TonB-dependent receptor</fullName>
    </submittedName>
</protein>
<dbReference type="InterPro" id="IPR036942">
    <property type="entry name" value="Beta-barrel_TonB_sf"/>
</dbReference>
<evidence type="ECO:0000256" key="3">
    <source>
        <dbReference type="ARBA" id="ARBA00022452"/>
    </source>
</evidence>
<dbReference type="Gene3D" id="2.40.170.20">
    <property type="entry name" value="TonB-dependent receptor, beta-barrel domain"/>
    <property type="match status" value="1"/>
</dbReference>
<dbReference type="SUPFAM" id="SSF49464">
    <property type="entry name" value="Carboxypeptidase regulatory domain-like"/>
    <property type="match status" value="1"/>
</dbReference>
<dbReference type="EMBL" id="DVKT01000006">
    <property type="protein sequence ID" value="HIT38569.1"/>
    <property type="molecule type" value="Genomic_DNA"/>
</dbReference>
<proteinExistence type="inferred from homology"/>
<dbReference type="Gene3D" id="2.60.40.1120">
    <property type="entry name" value="Carboxypeptidase-like, regulatory domain"/>
    <property type="match status" value="1"/>
</dbReference>
<dbReference type="InterPro" id="IPR008969">
    <property type="entry name" value="CarboxyPept-like_regulatory"/>
</dbReference>
<comment type="similarity">
    <text evidence="7">Belongs to the TonB-dependent receptor family.</text>
</comment>
<evidence type="ECO:0000256" key="7">
    <source>
        <dbReference type="PROSITE-ProRule" id="PRU01360"/>
    </source>
</evidence>
<evidence type="ECO:0000256" key="4">
    <source>
        <dbReference type="ARBA" id="ARBA00022692"/>
    </source>
</evidence>
<dbReference type="PROSITE" id="PS52016">
    <property type="entry name" value="TONB_DEPENDENT_REC_3"/>
    <property type="match status" value="1"/>
</dbReference>
<evidence type="ECO:0000313" key="10">
    <source>
        <dbReference type="EMBL" id="HIT38569.1"/>
    </source>
</evidence>
<dbReference type="NCBIfam" id="TIGR04057">
    <property type="entry name" value="SusC_RagA_signa"/>
    <property type="match status" value="1"/>
</dbReference>
<accession>A0A9D1GE86</accession>
<reference evidence="10" key="2">
    <citation type="journal article" date="2021" name="PeerJ">
        <title>Extensive microbial diversity within the chicken gut microbiome revealed by metagenomics and culture.</title>
        <authorList>
            <person name="Gilroy R."/>
            <person name="Ravi A."/>
            <person name="Getino M."/>
            <person name="Pursley I."/>
            <person name="Horton D.L."/>
            <person name="Alikhan N.F."/>
            <person name="Baker D."/>
            <person name="Gharbi K."/>
            <person name="Hall N."/>
            <person name="Watson M."/>
            <person name="Adriaenssens E.M."/>
            <person name="Foster-Nyarko E."/>
            <person name="Jarju S."/>
            <person name="Secka A."/>
            <person name="Antonio M."/>
            <person name="Oren A."/>
            <person name="Chaudhuri R.R."/>
            <person name="La Ragione R."/>
            <person name="Hildebrand F."/>
            <person name="Pallen M.J."/>
        </authorList>
    </citation>
    <scope>NUCLEOTIDE SEQUENCE</scope>
    <source>
        <strain evidence="10">21143</strain>
    </source>
</reference>
<dbReference type="InterPro" id="IPR023996">
    <property type="entry name" value="TonB-dep_OMP_SusC/RagA"/>
</dbReference>
<evidence type="ECO:0000259" key="9">
    <source>
        <dbReference type="Pfam" id="PF07715"/>
    </source>
</evidence>
<dbReference type="InterPro" id="IPR023997">
    <property type="entry name" value="TonB-dep_OMP_SusC/RagA_CS"/>
</dbReference>
<keyword evidence="5 7" id="KW-0472">Membrane</keyword>
<keyword evidence="2 7" id="KW-0813">Transport</keyword>
<evidence type="ECO:0000256" key="2">
    <source>
        <dbReference type="ARBA" id="ARBA00022448"/>
    </source>
</evidence>
<dbReference type="Pfam" id="PF07715">
    <property type="entry name" value="Plug"/>
    <property type="match status" value="1"/>
</dbReference>
<feature type="domain" description="TonB-dependent receptor plug" evidence="9">
    <location>
        <begin position="119"/>
        <end position="231"/>
    </location>
</feature>
<keyword evidence="6 7" id="KW-0998">Cell outer membrane</keyword>
<keyword evidence="8" id="KW-0732">Signal</keyword>
<reference evidence="10" key="1">
    <citation type="submission" date="2020-10" db="EMBL/GenBank/DDBJ databases">
        <authorList>
            <person name="Gilroy R."/>
        </authorList>
    </citation>
    <scope>NUCLEOTIDE SEQUENCE</scope>
    <source>
        <strain evidence="10">21143</strain>
    </source>
</reference>
<dbReference type="Proteomes" id="UP000886722">
    <property type="component" value="Unassembled WGS sequence"/>
</dbReference>
<keyword evidence="4 7" id="KW-0812">Transmembrane</keyword>
<dbReference type="Pfam" id="PF13715">
    <property type="entry name" value="CarbopepD_reg_2"/>
    <property type="match status" value="1"/>
</dbReference>
<dbReference type="InterPro" id="IPR037066">
    <property type="entry name" value="Plug_dom_sf"/>
</dbReference>
<feature type="chain" id="PRO_5039198623" evidence="8">
    <location>
        <begin position="22"/>
        <end position="1024"/>
    </location>
</feature>
<evidence type="ECO:0000313" key="11">
    <source>
        <dbReference type="Proteomes" id="UP000886722"/>
    </source>
</evidence>
<feature type="signal peptide" evidence="8">
    <location>
        <begin position="1"/>
        <end position="21"/>
    </location>
</feature>
<keyword evidence="3 7" id="KW-1134">Transmembrane beta strand</keyword>
<organism evidence="10 11">
    <name type="scientific">Candidatus Caccoplasma intestinavium</name>
    <dbReference type="NCBI Taxonomy" id="2840716"/>
    <lineage>
        <taxon>Bacteria</taxon>
        <taxon>Pseudomonadati</taxon>
        <taxon>Bacteroidota</taxon>
        <taxon>Bacteroidia</taxon>
        <taxon>Bacteroidales</taxon>
        <taxon>Bacteroidaceae</taxon>
        <taxon>Bacteroidaceae incertae sedis</taxon>
        <taxon>Candidatus Caccoplasma</taxon>
    </lineage>
</organism>
<gene>
    <name evidence="10" type="ORF">IAD06_00825</name>
</gene>
<name>A0A9D1GE86_9BACT</name>
<evidence type="ECO:0000256" key="1">
    <source>
        <dbReference type="ARBA" id="ARBA00004571"/>
    </source>
</evidence>
<dbReference type="InterPro" id="IPR012910">
    <property type="entry name" value="Plug_dom"/>
</dbReference>
<sequence>MMKHIALLLLFSLFWGLPAIGQETGSRKVTGYIVDSSGNPIAGATVKIKDTTTATISDGNGQFSLTVQNSESTLIATFLGYRTHEVKITPTTDNIKITLEEDAQQLDDVVVVGYGTQKKSSLTSSVEVVRGEDLKRMPVMNVNEALVGLVAGVSVQNSSGDPSSGKESDIRIRGINGTPLLVIDGVPRFGENTSDGEMRLSDLNPDDIESISMLKDGAAAAVYGARAANGVILVKTKRGEDNQKVRVNYRGQFNMQQATCLPDFLNAEEFATLYNRAVDARGDDVYEKYDLNAIKSNPNLYGNENLLDYLDKFGFSTLHSLSVSGGNKFVKYYVSGGYTHMKGLYSGVGRDRFNYSAKLDAYIVKGLTLSLDITGNRSNNKNTSYTTIDAAYSYSPLQVLRFTTGELASLSGSNPLLAVEGLGGYIRNKTNFNTISATLNYELPFLKGMSIYLKATVDNNNSINTTFSSPETLYLYDNTTGEISEDPLTTYPTAKISLSQRDQFVDNKLFEGGINYTNTFNEKHDFSAMLVVNYQDYRNRYMTGTNNDMAGKYPEVIGTATDSKLVGNEYFYQRASLIGRFTYGYDNRYFIETSFRVDGSTKLPPDNRWGFFPTVSGAWVLSNESFFRSWDQPVISNLKFRASTGILGRDAVLTDYGYLMNYIYTTNSGYQIGGNFKPGIIPDPSSFPNPDLRWEKSHDYNIAVDAGLWKNRFAVTYEYYWRFKTDMLTYAPTYLYPPSAGTDGNVPYINFGKVKAWGWDLTITHKNSIGQFKYDIGITLSKTFDKVLDYGDESSVVAHQRRKGRSSQLWLLYESDGLFQSWEEIANYPIDQDGQGNATLAPGDIKYKDQDGDHVITANDRIYVKSSAYPDFSMSLSLGFSYKGLFMNAMLQGVAGYKQQINELYTLESGSLQRFQRYHLTDTWTEDNPDAAYPRIKFASKNDNNRRESDFWIRNCNYLRLRSLTIGYALPAKLLQKKKINSVSIALQGSNLFTISSLENGIDPESLRGYPIQRSYGLTLNFGF</sequence>
<evidence type="ECO:0000256" key="5">
    <source>
        <dbReference type="ARBA" id="ARBA00023136"/>
    </source>
</evidence>
<evidence type="ECO:0000256" key="8">
    <source>
        <dbReference type="SAM" id="SignalP"/>
    </source>
</evidence>
<comment type="subcellular location">
    <subcellularLocation>
        <location evidence="1 7">Cell outer membrane</location>
        <topology evidence="1 7">Multi-pass membrane protein</topology>
    </subcellularLocation>
</comment>
<evidence type="ECO:0000256" key="6">
    <source>
        <dbReference type="ARBA" id="ARBA00023237"/>
    </source>
</evidence>
<dbReference type="NCBIfam" id="TIGR04056">
    <property type="entry name" value="OMP_RagA_SusC"/>
    <property type="match status" value="1"/>
</dbReference>
<dbReference type="Gene3D" id="2.170.130.10">
    <property type="entry name" value="TonB-dependent receptor, plug domain"/>
    <property type="match status" value="1"/>
</dbReference>
<keyword evidence="10" id="KW-0675">Receptor</keyword>